<evidence type="ECO:0000313" key="1">
    <source>
        <dbReference type="EMBL" id="KKM94458.1"/>
    </source>
</evidence>
<organism evidence="1">
    <name type="scientific">marine sediment metagenome</name>
    <dbReference type="NCBI Taxonomy" id="412755"/>
    <lineage>
        <taxon>unclassified sequences</taxon>
        <taxon>metagenomes</taxon>
        <taxon>ecological metagenomes</taxon>
    </lineage>
</organism>
<dbReference type="AlphaFoldDB" id="A0A0F9LM69"/>
<comment type="caution">
    <text evidence="1">The sequence shown here is derived from an EMBL/GenBank/DDBJ whole genome shotgun (WGS) entry which is preliminary data.</text>
</comment>
<gene>
    <name evidence="1" type="ORF">LCGC14_1197990</name>
</gene>
<proteinExistence type="predicted"/>
<sequence length="74" mass="8232">METLKLLDALLRELEDAHTRALDKMEAAPLDKVNPYDSGLAAAYFHATVMVQSVRRAIEADLTNSQEESIVSEE</sequence>
<dbReference type="EMBL" id="LAZR01006136">
    <property type="protein sequence ID" value="KKM94458.1"/>
    <property type="molecule type" value="Genomic_DNA"/>
</dbReference>
<name>A0A0F9LM69_9ZZZZ</name>
<reference evidence="1" key="1">
    <citation type="journal article" date="2015" name="Nature">
        <title>Complex archaea that bridge the gap between prokaryotes and eukaryotes.</title>
        <authorList>
            <person name="Spang A."/>
            <person name="Saw J.H."/>
            <person name="Jorgensen S.L."/>
            <person name="Zaremba-Niedzwiedzka K."/>
            <person name="Martijn J."/>
            <person name="Lind A.E."/>
            <person name="van Eijk R."/>
            <person name="Schleper C."/>
            <person name="Guy L."/>
            <person name="Ettema T.J."/>
        </authorList>
    </citation>
    <scope>NUCLEOTIDE SEQUENCE</scope>
</reference>
<accession>A0A0F9LM69</accession>
<protein>
    <submittedName>
        <fullName evidence="1">Uncharacterized protein</fullName>
    </submittedName>
</protein>